<dbReference type="EMBL" id="LS398552">
    <property type="protein sequence ID" value="SPR04276.1"/>
    <property type="molecule type" value="Genomic_DNA"/>
</dbReference>
<keyword evidence="1" id="KW-0472">Membrane</keyword>
<feature type="transmembrane region" description="Helical" evidence="1">
    <location>
        <begin position="15"/>
        <end position="34"/>
    </location>
</feature>
<evidence type="ECO:0000313" key="2">
    <source>
        <dbReference type="EMBL" id="SPR04276.1"/>
    </source>
</evidence>
<dbReference type="AlphaFoldDB" id="A0A2U3QTJ7"/>
<evidence type="ECO:0000313" key="3">
    <source>
        <dbReference type="Proteomes" id="UP000244943"/>
    </source>
</evidence>
<gene>
    <name evidence="2" type="ORF">UT76HP_00396</name>
</gene>
<keyword evidence="1" id="KW-0812">Transmembrane</keyword>
<keyword evidence="1" id="KW-1133">Transmembrane helix</keyword>
<name>A0A2U3QTJ7_ORITS</name>
<proteinExistence type="predicted"/>
<sequence>MNDIKENEIKNEIRVLRFMIGFIALVVMYIKFAVEYELEANNLLKLEISDS</sequence>
<protein>
    <submittedName>
        <fullName evidence="2">Uncharacterized protein</fullName>
    </submittedName>
</protein>
<accession>A0A2U3QTJ7</accession>
<reference evidence="3" key="1">
    <citation type="submission" date="2018-03" db="EMBL/GenBank/DDBJ databases">
        <authorList>
            <person name="Batty M. E."/>
            <person name="Batty M E."/>
        </authorList>
    </citation>
    <scope>NUCLEOTIDE SEQUENCE [LARGE SCALE GENOMIC DNA]</scope>
</reference>
<organism evidence="2 3">
    <name type="scientific">Orientia tsutsugamushi</name>
    <name type="common">Rickettsia tsutsugamushi</name>
    <dbReference type="NCBI Taxonomy" id="784"/>
    <lineage>
        <taxon>Bacteria</taxon>
        <taxon>Pseudomonadati</taxon>
        <taxon>Pseudomonadota</taxon>
        <taxon>Alphaproteobacteria</taxon>
        <taxon>Rickettsiales</taxon>
        <taxon>Rickettsiaceae</taxon>
        <taxon>Rickettsieae</taxon>
        <taxon>Orientia</taxon>
    </lineage>
</organism>
<dbReference type="Proteomes" id="UP000244943">
    <property type="component" value="Chromosome I"/>
</dbReference>
<evidence type="ECO:0000256" key="1">
    <source>
        <dbReference type="SAM" id="Phobius"/>
    </source>
</evidence>